<dbReference type="EMBL" id="KQ422367">
    <property type="protein sequence ID" value="KOF74993.1"/>
    <property type="molecule type" value="Genomic_DNA"/>
</dbReference>
<reference evidence="1" key="1">
    <citation type="submission" date="2015-07" db="EMBL/GenBank/DDBJ databases">
        <title>MeaNS - Measles Nucleotide Surveillance Program.</title>
        <authorList>
            <person name="Tran T."/>
            <person name="Druce J."/>
        </authorList>
    </citation>
    <scope>NUCLEOTIDE SEQUENCE</scope>
    <source>
        <strain evidence="1">UCB-OBI-ISO-001</strain>
        <tissue evidence="1">Gonad</tissue>
    </source>
</reference>
<accession>A0A0L8GDH5</accession>
<proteinExistence type="predicted"/>
<sequence length="51" mass="5815">MLHEPSRVLALGVQGLTADQSPKSNTNYCYHHYSFISLLYTVSIMNANYHK</sequence>
<organism evidence="1">
    <name type="scientific">Octopus bimaculoides</name>
    <name type="common">California two-spotted octopus</name>
    <dbReference type="NCBI Taxonomy" id="37653"/>
    <lineage>
        <taxon>Eukaryota</taxon>
        <taxon>Metazoa</taxon>
        <taxon>Spiralia</taxon>
        <taxon>Lophotrochozoa</taxon>
        <taxon>Mollusca</taxon>
        <taxon>Cephalopoda</taxon>
        <taxon>Coleoidea</taxon>
        <taxon>Octopodiformes</taxon>
        <taxon>Octopoda</taxon>
        <taxon>Incirrata</taxon>
        <taxon>Octopodidae</taxon>
        <taxon>Octopus</taxon>
    </lineage>
</organism>
<gene>
    <name evidence="1" type="ORF">OCBIM_22035399mg</name>
</gene>
<evidence type="ECO:0000313" key="1">
    <source>
        <dbReference type="EMBL" id="KOF74993.1"/>
    </source>
</evidence>
<name>A0A0L8GDH5_OCTBM</name>
<protein>
    <submittedName>
        <fullName evidence="1">Uncharacterized protein</fullName>
    </submittedName>
</protein>
<dbReference type="AlphaFoldDB" id="A0A0L8GDH5"/>